<dbReference type="Proteomes" id="UP000319769">
    <property type="component" value="Unassembled WGS sequence"/>
</dbReference>
<organism evidence="2 3">
    <name type="scientific">Amycolatopsis acidicola</name>
    <dbReference type="NCBI Taxonomy" id="2596893"/>
    <lineage>
        <taxon>Bacteria</taxon>
        <taxon>Bacillati</taxon>
        <taxon>Actinomycetota</taxon>
        <taxon>Actinomycetes</taxon>
        <taxon>Pseudonocardiales</taxon>
        <taxon>Pseudonocardiaceae</taxon>
        <taxon>Amycolatopsis</taxon>
    </lineage>
</organism>
<accession>A0A5N0V6E6</accession>
<gene>
    <name evidence="2" type="ORF">FPZ12_018545</name>
</gene>
<dbReference type="Pfam" id="PF00561">
    <property type="entry name" value="Abhydrolase_1"/>
    <property type="match status" value="1"/>
</dbReference>
<name>A0A5N0V6E6_9PSEU</name>
<dbReference type="EMBL" id="VMNW02000025">
    <property type="protein sequence ID" value="KAA9160092.1"/>
    <property type="molecule type" value="Genomic_DNA"/>
</dbReference>
<comment type="caution">
    <text evidence="2">The sequence shown here is derived from an EMBL/GenBank/DDBJ whole genome shotgun (WGS) entry which is preliminary data.</text>
</comment>
<evidence type="ECO:0000259" key="1">
    <source>
        <dbReference type="Pfam" id="PF00561"/>
    </source>
</evidence>
<dbReference type="GO" id="GO:0016787">
    <property type="term" value="F:hydrolase activity"/>
    <property type="evidence" value="ECO:0007669"/>
    <property type="project" value="UniProtKB-KW"/>
</dbReference>
<reference evidence="2" key="1">
    <citation type="submission" date="2019-09" db="EMBL/GenBank/DDBJ databases">
        <authorList>
            <person name="Teo W.F.A."/>
            <person name="Duangmal K."/>
        </authorList>
    </citation>
    <scope>NUCLEOTIDE SEQUENCE [LARGE SCALE GENOMIC DNA]</scope>
    <source>
        <strain evidence="2">K81G1</strain>
    </source>
</reference>
<dbReference type="SUPFAM" id="SSF53474">
    <property type="entry name" value="alpha/beta-Hydrolases"/>
    <property type="match status" value="1"/>
</dbReference>
<dbReference type="AlphaFoldDB" id="A0A5N0V6E6"/>
<evidence type="ECO:0000313" key="2">
    <source>
        <dbReference type="EMBL" id="KAA9160092.1"/>
    </source>
</evidence>
<keyword evidence="2" id="KW-0378">Hydrolase</keyword>
<dbReference type="InterPro" id="IPR000073">
    <property type="entry name" value="AB_hydrolase_1"/>
</dbReference>
<sequence length="261" mass="28027">MTEIVEPAFERLAGPEGAPFTFVLIHGWARSRSDWHPVLPGLREIAPVVLVDLRGHGESAPGQDMRLPHVAADVRGLVDRLGLGRVVLVAHSAGSEVAAFLARQEPELVAGLVAIDPAFGIPDEDRGRIEGIAGRLRREDPLAVAREHFAGFGPSPVLPGNGDLVAAAPSAVRELFTEFAFGPGALHFRSQATEFFAGFPVPVLAIYRSDERARTAREFLTDAVIKVLPGGHWTHHEHPGDVLAATAGFLSSLEKKEAHHD</sequence>
<dbReference type="InterPro" id="IPR029058">
    <property type="entry name" value="AB_hydrolase_fold"/>
</dbReference>
<feature type="domain" description="AB hydrolase-1" evidence="1">
    <location>
        <begin position="22"/>
        <end position="138"/>
    </location>
</feature>
<dbReference type="InterPro" id="IPR050266">
    <property type="entry name" value="AB_hydrolase_sf"/>
</dbReference>
<protein>
    <submittedName>
        <fullName evidence="2">Alpha/beta hydrolase</fullName>
    </submittedName>
</protein>
<dbReference type="RefSeq" id="WP_144749079.1">
    <property type="nucleotide sequence ID" value="NZ_VMNW02000025.1"/>
</dbReference>
<dbReference type="GO" id="GO:0016020">
    <property type="term" value="C:membrane"/>
    <property type="evidence" value="ECO:0007669"/>
    <property type="project" value="TreeGrafter"/>
</dbReference>
<keyword evidence="3" id="KW-1185">Reference proteome</keyword>
<dbReference type="PANTHER" id="PTHR43798">
    <property type="entry name" value="MONOACYLGLYCEROL LIPASE"/>
    <property type="match status" value="1"/>
</dbReference>
<dbReference type="OrthoDB" id="5495375at2"/>
<evidence type="ECO:0000313" key="3">
    <source>
        <dbReference type="Proteomes" id="UP000319769"/>
    </source>
</evidence>
<dbReference type="PANTHER" id="PTHR43798:SF33">
    <property type="entry name" value="HYDROLASE, PUTATIVE (AFU_ORTHOLOGUE AFUA_2G14860)-RELATED"/>
    <property type="match status" value="1"/>
</dbReference>
<dbReference type="Gene3D" id="3.40.50.1820">
    <property type="entry name" value="alpha/beta hydrolase"/>
    <property type="match status" value="1"/>
</dbReference>
<proteinExistence type="predicted"/>